<organism evidence="2 3">
    <name type="scientific">Geobacter pickeringii</name>
    <dbReference type="NCBI Taxonomy" id="345632"/>
    <lineage>
        <taxon>Bacteria</taxon>
        <taxon>Pseudomonadati</taxon>
        <taxon>Thermodesulfobacteriota</taxon>
        <taxon>Desulfuromonadia</taxon>
        <taxon>Geobacterales</taxon>
        <taxon>Geobacteraceae</taxon>
        <taxon>Geobacter</taxon>
    </lineage>
</organism>
<dbReference type="EMBL" id="CP009788">
    <property type="protein sequence ID" value="AJE02264.1"/>
    <property type="molecule type" value="Genomic_DNA"/>
</dbReference>
<name>A0A0B5BBC8_9BACT</name>
<evidence type="ECO:0000313" key="3">
    <source>
        <dbReference type="Proteomes" id="UP000057609"/>
    </source>
</evidence>
<dbReference type="KEGG" id="gpi:GPICK_01725"/>
<dbReference type="InterPro" id="IPR036280">
    <property type="entry name" value="Multihaem_cyt_sf"/>
</dbReference>
<evidence type="ECO:0000313" key="2">
    <source>
        <dbReference type="EMBL" id="AJE02264.1"/>
    </source>
</evidence>
<dbReference type="STRING" id="345632.GPICK_01725"/>
<reference evidence="2 3" key="1">
    <citation type="journal article" date="2015" name="Genome Announc.">
        <title>Complete Genome of Geobacter pickeringii G13T, a Metal-Reducing Isolate from Sedimentary Kaolin Deposits.</title>
        <authorList>
            <person name="Badalamenti J.P."/>
            <person name="Bond D.R."/>
        </authorList>
    </citation>
    <scope>NUCLEOTIDE SEQUENCE [LARGE SCALE GENOMIC DNA]</scope>
    <source>
        <strain evidence="2 3">G13</strain>
    </source>
</reference>
<keyword evidence="3" id="KW-1185">Reference proteome</keyword>
<feature type="signal peptide" evidence="1">
    <location>
        <begin position="1"/>
        <end position="22"/>
    </location>
</feature>
<dbReference type="Gene3D" id="1.10.1130.10">
    <property type="entry name" value="Flavocytochrome C3, Chain A"/>
    <property type="match status" value="1"/>
</dbReference>
<dbReference type="SUPFAM" id="SSF48695">
    <property type="entry name" value="Multiheme cytochromes"/>
    <property type="match status" value="1"/>
</dbReference>
<evidence type="ECO:0000256" key="1">
    <source>
        <dbReference type="SAM" id="SignalP"/>
    </source>
</evidence>
<dbReference type="Proteomes" id="UP000057609">
    <property type="component" value="Chromosome"/>
</dbReference>
<sequence length="99" mass="10804">MVRFFAVAALAILSAYPPVARAQEREVPSAAELLQAERAAPGIPHRVGQWSEAKECLSCHGINDKGVPISPHPVRLACTQCHVPMEFSAPQPRKPARKR</sequence>
<accession>A0A0B5BBC8</accession>
<keyword evidence="1" id="KW-0732">Signal</keyword>
<gene>
    <name evidence="2" type="ORF">GPICK_01725</name>
</gene>
<feature type="chain" id="PRO_5002100099" evidence="1">
    <location>
        <begin position="23"/>
        <end position="99"/>
    </location>
</feature>
<dbReference type="AlphaFoldDB" id="A0A0B5BBC8"/>
<proteinExistence type="predicted"/>
<protein>
    <submittedName>
        <fullName evidence="2">Uncharacterized protein</fullName>
    </submittedName>
</protein>
<dbReference type="HOGENOM" id="CLU_2316290_0_0_7"/>